<comment type="cofactor">
    <cofactor evidence="1">
        <name>Zn(2+)</name>
        <dbReference type="ChEBI" id="CHEBI:29105"/>
    </cofactor>
</comment>
<evidence type="ECO:0000256" key="5">
    <source>
        <dbReference type="ARBA" id="ARBA00022786"/>
    </source>
</evidence>
<feature type="domain" description="MPN" evidence="9">
    <location>
        <begin position="209"/>
        <end position="337"/>
    </location>
</feature>
<evidence type="ECO:0000256" key="8">
    <source>
        <dbReference type="ARBA" id="ARBA00023049"/>
    </source>
</evidence>
<evidence type="ECO:0000256" key="7">
    <source>
        <dbReference type="ARBA" id="ARBA00022833"/>
    </source>
</evidence>
<keyword evidence="5" id="KW-0833">Ubl conjugation pathway</keyword>
<keyword evidence="8" id="KW-0482">Metalloprotease</keyword>
<dbReference type="InterPro" id="IPR044098">
    <property type="entry name" value="STAMBP/STALP-like_MPN"/>
</dbReference>
<organism evidence="10 11">
    <name type="scientific">Dioscorea cayennensis subsp. rotundata</name>
    <name type="common">White Guinea yam</name>
    <name type="synonym">Dioscorea rotundata</name>
    <dbReference type="NCBI Taxonomy" id="55577"/>
    <lineage>
        <taxon>Eukaryota</taxon>
        <taxon>Viridiplantae</taxon>
        <taxon>Streptophyta</taxon>
        <taxon>Embryophyta</taxon>
        <taxon>Tracheophyta</taxon>
        <taxon>Spermatophyta</taxon>
        <taxon>Magnoliopsida</taxon>
        <taxon>Liliopsida</taxon>
        <taxon>Dioscoreales</taxon>
        <taxon>Dioscoreaceae</taxon>
        <taxon>Dioscorea</taxon>
    </lineage>
</organism>
<keyword evidence="10" id="KW-1185">Reference proteome</keyword>
<dbReference type="FunFam" id="3.40.140.10:FF:000046">
    <property type="entry name" value="AMSH-like ubiquitin thioesterase 2"/>
    <property type="match status" value="1"/>
</dbReference>
<dbReference type="PANTHER" id="PTHR12947">
    <property type="entry name" value="AMSH-LIKE PROTEASE"/>
    <property type="match status" value="1"/>
</dbReference>
<keyword evidence="4" id="KW-0479">Metal-binding</keyword>
<dbReference type="InterPro" id="IPR015063">
    <property type="entry name" value="USP8_dimer"/>
</dbReference>
<dbReference type="GO" id="GO:0140492">
    <property type="term" value="F:metal-dependent deubiquitinase activity"/>
    <property type="evidence" value="ECO:0007669"/>
    <property type="project" value="InterPro"/>
</dbReference>
<dbReference type="GO" id="GO:0061578">
    <property type="term" value="F:K63-linked deubiquitinase activity"/>
    <property type="evidence" value="ECO:0007669"/>
    <property type="project" value="InterPro"/>
</dbReference>
<dbReference type="InterPro" id="IPR000555">
    <property type="entry name" value="JAMM/MPN+_dom"/>
</dbReference>
<dbReference type="Pfam" id="PF08969">
    <property type="entry name" value="USP8_dimer"/>
    <property type="match status" value="1"/>
</dbReference>
<accession>A0AB40B6V5</accession>
<dbReference type="PROSITE" id="PS50249">
    <property type="entry name" value="MPN"/>
    <property type="match status" value="1"/>
</dbReference>
<dbReference type="SMART" id="SM00232">
    <property type="entry name" value="JAB_MPN"/>
    <property type="match status" value="1"/>
</dbReference>
<dbReference type="AlphaFoldDB" id="A0AB40B6V5"/>
<dbReference type="CDD" id="cd08066">
    <property type="entry name" value="MPN_AMSH_like"/>
    <property type="match status" value="1"/>
</dbReference>
<keyword evidence="7" id="KW-0862">Zinc</keyword>
<evidence type="ECO:0000256" key="4">
    <source>
        <dbReference type="ARBA" id="ARBA00022723"/>
    </source>
</evidence>
<sequence length="387" mass="43609">MLLSVDERFPLSFYFRIAHQIVKQAKVYREEGNLCDLYFTLVQYSRLMSEVIPQHRGFSTYSSKDKLYHKKILQEFNQELKKLEPLIAAVEGSDFVSKHSREKADVFASYNEGKAKHSSKVKAEGISDNGENAMCSMPQTPFSAALTASRGPNIDVQIVRKYSPSPVLCCIESPPIVGHVSHITIPESRKEHLESSCKESSAPRVVQDLHISARLMEEFMQLARTNTDNNLETCGILGAFLKNRTFYVTTLIVPKQESSSNSCQALNEEEIYAVQDQQSLFSVGWIHTHPSQTCFLSSIDLHTQYSYQVMLPEAVAIVMAPTDPARNYGIFRISNPGGINVLKECEERGFHSHRETDDGSPIYETCSSVYINPNLRLEVIDLRSDSP</sequence>
<dbReference type="GO" id="GO:0016020">
    <property type="term" value="C:membrane"/>
    <property type="evidence" value="ECO:0007669"/>
    <property type="project" value="TreeGrafter"/>
</dbReference>
<dbReference type="Gene3D" id="1.20.58.80">
    <property type="entry name" value="Phosphotransferase system, lactose/cellobiose-type IIA subunit"/>
    <property type="match status" value="1"/>
</dbReference>
<proteinExistence type="inferred from homology"/>
<dbReference type="GeneID" id="120259264"/>
<dbReference type="InterPro" id="IPR037518">
    <property type="entry name" value="MPN"/>
</dbReference>
<evidence type="ECO:0000259" key="9">
    <source>
        <dbReference type="PROSITE" id="PS50249"/>
    </source>
</evidence>
<evidence type="ECO:0000256" key="3">
    <source>
        <dbReference type="ARBA" id="ARBA00022670"/>
    </source>
</evidence>
<dbReference type="GO" id="GO:0070536">
    <property type="term" value="P:protein K63-linked deubiquitination"/>
    <property type="evidence" value="ECO:0007669"/>
    <property type="project" value="InterPro"/>
</dbReference>
<dbReference type="PANTHER" id="PTHR12947:SF13">
    <property type="entry name" value="FI19924P1"/>
    <property type="match status" value="1"/>
</dbReference>
<dbReference type="Pfam" id="PF01398">
    <property type="entry name" value="JAB"/>
    <property type="match status" value="1"/>
</dbReference>
<protein>
    <submittedName>
        <fullName evidence="11">LOW QUALITY PROTEIN: AMSH-like ubiquitin thioesterase 2</fullName>
    </submittedName>
</protein>
<evidence type="ECO:0000313" key="11">
    <source>
        <dbReference type="RefSeq" id="XP_039122773.1"/>
    </source>
</evidence>
<gene>
    <name evidence="11" type="primary">LOC120259264</name>
</gene>
<dbReference type="GO" id="GO:0006508">
    <property type="term" value="P:proteolysis"/>
    <property type="evidence" value="ECO:0007669"/>
    <property type="project" value="UniProtKB-KW"/>
</dbReference>
<name>A0AB40B6V5_DIOCR</name>
<evidence type="ECO:0000313" key="10">
    <source>
        <dbReference type="Proteomes" id="UP001515500"/>
    </source>
</evidence>
<keyword evidence="3" id="KW-0645">Protease</keyword>
<reference evidence="11" key="1">
    <citation type="submission" date="2025-08" db="UniProtKB">
        <authorList>
            <consortium name="RefSeq"/>
        </authorList>
    </citation>
    <scope>IDENTIFICATION</scope>
</reference>
<dbReference type="GO" id="GO:0046872">
    <property type="term" value="F:metal ion binding"/>
    <property type="evidence" value="ECO:0007669"/>
    <property type="project" value="UniProtKB-KW"/>
</dbReference>
<evidence type="ECO:0000256" key="6">
    <source>
        <dbReference type="ARBA" id="ARBA00022801"/>
    </source>
</evidence>
<dbReference type="Gene3D" id="3.40.140.10">
    <property type="entry name" value="Cytidine Deaminase, domain 2"/>
    <property type="match status" value="1"/>
</dbReference>
<evidence type="ECO:0000256" key="1">
    <source>
        <dbReference type="ARBA" id="ARBA00001947"/>
    </source>
</evidence>
<keyword evidence="6" id="KW-0378">Hydrolase</keyword>
<dbReference type="Proteomes" id="UP001515500">
    <property type="component" value="Chromosome 4"/>
</dbReference>
<comment type="similarity">
    <text evidence="2">Belongs to the peptidase M67C family.</text>
</comment>
<dbReference type="GO" id="GO:0005768">
    <property type="term" value="C:endosome"/>
    <property type="evidence" value="ECO:0007669"/>
    <property type="project" value="TreeGrafter"/>
</dbReference>
<dbReference type="SUPFAM" id="SSF102712">
    <property type="entry name" value="JAB1/MPN domain"/>
    <property type="match status" value="1"/>
</dbReference>
<evidence type="ECO:0000256" key="2">
    <source>
        <dbReference type="ARBA" id="ARBA00010981"/>
    </source>
</evidence>
<dbReference type="RefSeq" id="XP_039122773.1">
    <property type="nucleotide sequence ID" value="XM_039266839.1"/>
</dbReference>